<sequence length="114" mass="13222">MRTSRRVLRQQRPPFFSFRLKRGFVVNRGRSGALSTRSRALGADRVRRSNSKLIASPNAFAEKKNWPDLLADVNVPWKTKRRNVSQPDGKKIQDHLRDPWNIPRLMDDTLLASQ</sequence>
<dbReference type="AlphaFoldDB" id="A0AA40KPV8"/>
<organism evidence="1 2">
    <name type="scientific">Melipona bicolor</name>
    <dbReference type="NCBI Taxonomy" id="60889"/>
    <lineage>
        <taxon>Eukaryota</taxon>
        <taxon>Metazoa</taxon>
        <taxon>Ecdysozoa</taxon>
        <taxon>Arthropoda</taxon>
        <taxon>Hexapoda</taxon>
        <taxon>Insecta</taxon>
        <taxon>Pterygota</taxon>
        <taxon>Neoptera</taxon>
        <taxon>Endopterygota</taxon>
        <taxon>Hymenoptera</taxon>
        <taxon>Apocrita</taxon>
        <taxon>Aculeata</taxon>
        <taxon>Apoidea</taxon>
        <taxon>Anthophila</taxon>
        <taxon>Apidae</taxon>
        <taxon>Melipona</taxon>
    </lineage>
</organism>
<name>A0AA40KPV8_9HYME</name>
<evidence type="ECO:0000313" key="2">
    <source>
        <dbReference type="Proteomes" id="UP001177670"/>
    </source>
</evidence>
<dbReference type="EMBL" id="JAHYIQ010000010">
    <property type="protein sequence ID" value="KAK1128371.1"/>
    <property type="molecule type" value="Genomic_DNA"/>
</dbReference>
<protein>
    <submittedName>
        <fullName evidence="1">Uncharacterized protein</fullName>
    </submittedName>
</protein>
<dbReference type="Proteomes" id="UP001177670">
    <property type="component" value="Unassembled WGS sequence"/>
</dbReference>
<keyword evidence="2" id="KW-1185">Reference proteome</keyword>
<comment type="caution">
    <text evidence="1">The sequence shown here is derived from an EMBL/GenBank/DDBJ whole genome shotgun (WGS) entry which is preliminary data.</text>
</comment>
<accession>A0AA40KPV8</accession>
<gene>
    <name evidence="1" type="ORF">K0M31_002835</name>
</gene>
<reference evidence="1" key="1">
    <citation type="submission" date="2021-10" db="EMBL/GenBank/DDBJ databases">
        <title>Melipona bicolor Genome sequencing and assembly.</title>
        <authorList>
            <person name="Araujo N.S."/>
            <person name="Arias M.C."/>
        </authorList>
    </citation>
    <scope>NUCLEOTIDE SEQUENCE</scope>
    <source>
        <strain evidence="1">USP_2M_L1-L4_2017</strain>
        <tissue evidence="1">Whole body</tissue>
    </source>
</reference>
<proteinExistence type="predicted"/>
<evidence type="ECO:0000313" key="1">
    <source>
        <dbReference type="EMBL" id="KAK1128371.1"/>
    </source>
</evidence>